<dbReference type="EMBL" id="VSRR010012041">
    <property type="protein sequence ID" value="MPC54003.1"/>
    <property type="molecule type" value="Genomic_DNA"/>
</dbReference>
<name>A0A5B7G9S4_PORTR</name>
<dbReference type="Proteomes" id="UP000324222">
    <property type="component" value="Unassembled WGS sequence"/>
</dbReference>
<evidence type="ECO:0000256" key="1">
    <source>
        <dbReference type="SAM" id="MobiDB-lite"/>
    </source>
</evidence>
<gene>
    <name evidence="2" type="ORF">E2C01_047908</name>
</gene>
<feature type="region of interest" description="Disordered" evidence="1">
    <location>
        <begin position="1"/>
        <end position="22"/>
    </location>
</feature>
<proteinExistence type="predicted"/>
<evidence type="ECO:0000313" key="3">
    <source>
        <dbReference type="Proteomes" id="UP000324222"/>
    </source>
</evidence>
<comment type="caution">
    <text evidence="2">The sequence shown here is derived from an EMBL/GenBank/DDBJ whole genome shotgun (WGS) entry which is preliminary data.</text>
</comment>
<accession>A0A5B7G9S4</accession>
<dbReference type="AlphaFoldDB" id="A0A5B7G9S4"/>
<protein>
    <submittedName>
        <fullName evidence="2">Uncharacterized protein</fullName>
    </submittedName>
</protein>
<organism evidence="2 3">
    <name type="scientific">Portunus trituberculatus</name>
    <name type="common">Swimming crab</name>
    <name type="synonym">Neptunus trituberculatus</name>
    <dbReference type="NCBI Taxonomy" id="210409"/>
    <lineage>
        <taxon>Eukaryota</taxon>
        <taxon>Metazoa</taxon>
        <taxon>Ecdysozoa</taxon>
        <taxon>Arthropoda</taxon>
        <taxon>Crustacea</taxon>
        <taxon>Multicrustacea</taxon>
        <taxon>Malacostraca</taxon>
        <taxon>Eumalacostraca</taxon>
        <taxon>Eucarida</taxon>
        <taxon>Decapoda</taxon>
        <taxon>Pleocyemata</taxon>
        <taxon>Brachyura</taxon>
        <taxon>Eubrachyura</taxon>
        <taxon>Portunoidea</taxon>
        <taxon>Portunidae</taxon>
        <taxon>Portuninae</taxon>
        <taxon>Portunus</taxon>
    </lineage>
</organism>
<evidence type="ECO:0000313" key="2">
    <source>
        <dbReference type="EMBL" id="MPC54003.1"/>
    </source>
</evidence>
<sequence>MYAAPPPPPPQPPPSPTTTTSIQITCNSLPWVNLVFAPVEVKRGVAEVGTSQPGDFTRWTTTNESGSQSLLRYH</sequence>
<feature type="compositionally biased region" description="Pro residues" evidence="1">
    <location>
        <begin position="1"/>
        <end position="16"/>
    </location>
</feature>
<feature type="region of interest" description="Disordered" evidence="1">
    <location>
        <begin position="49"/>
        <end position="74"/>
    </location>
</feature>
<keyword evidence="3" id="KW-1185">Reference proteome</keyword>
<reference evidence="2 3" key="1">
    <citation type="submission" date="2019-05" db="EMBL/GenBank/DDBJ databases">
        <title>Another draft genome of Portunus trituberculatus and its Hox gene families provides insights of decapod evolution.</title>
        <authorList>
            <person name="Jeong J.-H."/>
            <person name="Song I."/>
            <person name="Kim S."/>
            <person name="Choi T."/>
            <person name="Kim D."/>
            <person name="Ryu S."/>
            <person name="Kim W."/>
        </authorList>
    </citation>
    <scope>NUCLEOTIDE SEQUENCE [LARGE SCALE GENOMIC DNA]</scope>
    <source>
        <tissue evidence="2">Muscle</tissue>
    </source>
</reference>